<reference evidence="2 3" key="1">
    <citation type="journal article" date="2024" name="G3 (Bethesda)">
        <title>Genome assembly of Hibiscus sabdariffa L. provides insights into metabolisms of medicinal natural products.</title>
        <authorList>
            <person name="Kim T."/>
        </authorList>
    </citation>
    <scope>NUCLEOTIDE SEQUENCE [LARGE SCALE GENOMIC DNA]</scope>
    <source>
        <strain evidence="2">TK-2024</strain>
        <tissue evidence="2">Old leaves</tissue>
    </source>
</reference>
<evidence type="ECO:0000259" key="1">
    <source>
        <dbReference type="Pfam" id="PF13966"/>
    </source>
</evidence>
<dbReference type="Pfam" id="PF13966">
    <property type="entry name" value="zf-RVT"/>
    <property type="match status" value="1"/>
</dbReference>
<accession>A0ABR2F1E3</accession>
<evidence type="ECO:0000313" key="2">
    <source>
        <dbReference type="EMBL" id="KAK8568771.1"/>
    </source>
</evidence>
<evidence type="ECO:0000313" key="3">
    <source>
        <dbReference type="Proteomes" id="UP001472677"/>
    </source>
</evidence>
<gene>
    <name evidence="2" type="ORF">V6N12_007313</name>
</gene>
<name>A0ABR2F1E3_9ROSI</name>
<sequence length="186" mass="20893">MPTNILLRIAASVPPNPVHPDDKVAWAGESSGKFSIKSTYAIRLGVDREVSLLPWNLIQRFKGLQKILIFLWLVCCNKIMTNEERVQRNFSTNSRCSVCNRDVEDVNHVLRLCPAAYGRGRHLVELMVASSSCCSDVNQESRQTVLPLRCWIPHVEGWFKLNTDGACRSSDNLASCGGVLRDHARE</sequence>
<dbReference type="EMBL" id="JBBPBM010000009">
    <property type="protein sequence ID" value="KAK8568771.1"/>
    <property type="molecule type" value="Genomic_DNA"/>
</dbReference>
<feature type="domain" description="Reverse transcriptase zinc-binding" evidence="1">
    <location>
        <begin position="34"/>
        <end position="116"/>
    </location>
</feature>
<organism evidence="2 3">
    <name type="scientific">Hibiscus sabdariffa</name>
    <name type="common">roselle</name>
    <dbReference type="NCBI Taxonomy" id="183260"/>
    <lineage>
        <taxon>Eukaryota</taxon>
        <taxon>Viridiplantae</taxon>
        <taxon>Streptophyta</taxon>
        <taxon>Embryophyta</taxon>
        <taxon>Tracheophyta</taxon>
        <taxon>Spermatophyta</taxon>
        <taxon>Magnoliopsida</taxon>
        <taxon>eudicotyledons</taxon>
        <taxon>Gunneridae</taxon>
        <taxon>Pentapetalae</taxon>
        <taxon>rosids</taxon>
        <taxon>malvids</taxon>
        <taxon>Malvales</taxon>
        <taxon>Malvaceae</taxon>
        <taxon>Malvoideae</taxon>
        <taxon>Hibiscus</taxon>
    </lineage>
</organism>
<dbReference type="Proteomes" id="UP001472677">
    <property type="component" value="Unassembled WGS sequence"/>
</dbReference>
<comment type="caution">
    <text evidence="2">The sequence shown here is derived from an EMBL/GenBank/DDBJ whole genome shotgun (WGS) entry which is preliminary data.</text>
</comment>
<dbReference type="InterPro" id="IPR026960">
    <property type="entry name" value="RVT-Znf"/>
</dbReference>
<protein>
    <recommendedName>
        <fullName evidence="1">Reverse transcriptase zinc-binding domain-containing protein</fullName>
    </recommendedName>
</protein>
<proteinExistence type="predicted"/>
<keyword evidence="3" id="KW-1185">Reference proteome</keyword>